<accession>A0A8C9ZFP1</accession>
<feature type="transmembrane region" description="Helical" evidence="9">
    <location>
        <begin position="237"/>
        <end position="259"/>
    </location>
</feature>
<evidence type="ECO:0000313" key="12">
    <source>
        <dbReference type="Ensembl" id="ENSSLUP00000037370.1"/>
    </source>
</evidence>
<dbReference type="InterPro" id="IPR000832">
    <property type="entry name" value="GPCR_2_secretin-like"/>
</dbReference>
<evidence type="ECO:0000256" key="4">
    <source>
        <dbReference type="ARBA" id="ARBA00022729"/>
    </source>
</evidence>
<evidence type="ECO:0000256" key="6">
    <source>
        <dbReference type="ARBA" id="ARBA00023136"/>
    </source>
</evidence>
<evidence type="ECO:0000256" key="7">
    <source>
        <dbReference type="ARBA" id="ARBA00023157"/>
    </source>
</evidence>
<keyword evidence="5 9" id="KW-1133">Transmembrane helix</keyword>
<dbReference type="FunFam" id="1.20.1070.10:FF:000058">
    <property type="entry name" value="Adhesion G protein-coupled receptor F5"/>
    <property type="match status" value="1"/>
</dbReference>
<evidence type="ECO:0000256" key="8">
    <source>
        <dbReference type="ARBA" id="ARBA00023180"/>
    </source>
</evidence>
<feature type="transmembrane region" description="Helical" evidence="9">
    <location>
        <begin position="203"/>
        <end position="225"/>
    </location>
</feature>
<feature type="domain" description="GAIN-B" evidence="10">
    <location>
        <begin position="46"/>
        <end position="197"/>
    </location>
</feature>
<dbReference type="AlphaFoldDB" id="A0A8C9ZFP1"/>
<dbReference type="Pfam" id="PF01825">
    <property type="entry name" value="GPS"/>
    <property type="match status" value="1"/>
</dbReference>
<evidence type="ECO:0000259" key="11">
    <source>
        <dbReference type="PROSITE" id="PS50261"/>
    </source>
</evidence>
<name>A0A8C9ZFP1_SANLU</name>
<dbReference type="InterPro" id="IPR057244">
    <property type="entry name" value="GAIN_B"/>
</dbReference>
<evidence type="ECO:0000256" key="9">
    <source>
        <dbReference type="SAM" id="Phobius"/>
    </source>
</evidence>
<dbReference type="PROSITE" id="PS50221">
    <property type="entry name" value="GAIN_B"/>
    <property type="match status" value="1"/>
</dbReference>
<keyword evidence="4" id="KW-0732">Signal</keyword>
<comment type="similarity">
    <text evidence="2">Belongs to the G-protein coupled receptor 2 family. Adhesion G-protein coupled receptor (ADGR) subfamily.</text>
</comment>
<evidence type="ECO:0000256" key="5">
    <source>
        <dbReference type="ARBA" id="ARBA00022989"/>
    </source>
</evidence>
<dbReference type="GO" id="GO:0004930">
    <property type="term" value="F:G protein-coupled receptor activity"/>
    <property type="evidence" value="ECO:0007669"/>
    <property type="project" value="InterPro"/>
</dbReference>
<evidence type="ECO:0000256" key="3">
    <source>
        <dbReference type="ARBA" id="ARBA00022692"/>
    </source>
</evidence>
<keyword evidence="3 9" id="KW-0812">Transmembrane</keyword>
<dbReference type="GeneTree" id="ENSGT00940000154603"/>
<evidence type="ECO:0000256" key="2">
    <source>
        <dbReference type="ARBA" id="ARBA00007343"/>
    </source>
</evidence>
<keyword evidence="6 9" id="KW-0472">Membrane</keyword>
<keyword evidence="13" id="KW-1185">Reference proteome</keyword>
<dbReference type="InterPro" id="IPR017981">
    <property type="entry name" value="GPCR_2-like_7TM"/>
</dbReference>
<dbReference type="PRINTS" id="PR01695">
    <property type="entry name" value="IGHEPTARCPTR"/>
</dbReference>
<dbReference type="Ensembl" id="ENSSLUT00000038523.1">
    <property type="protein sequence ID" value="ENSSLUP00000037370.1"/>
    <property type="gene ID" value="ENSSLUG00000016651.1"/>
</dbReference>
<dbReference type="Gene3D" id="1.20.1070.10">
    <property type="entry name" value="Rhodopsin 7-helix transmembrane proteins"/>
    <property type="match status" value="1"/>
</dbReference>
<dbReference type="GO" id="GO:0007166">
    <property type="term" value="P:cell surface receptor signaling pathway"/>
    <property type="evidence" value="ECO:0007669"/>
    <property type="project" value="InterPro"/>
</dbReference>
<evidence type="ECO:0000256" key="1">
    <source>
        <dbReference type="ARBA" id="ARBA00004141"/>
    </source>
</evidence>
<keyword evidence="7" id="KW-1015">Disulfide bond</keyword>
<keyword evidence="8" id="KW-0325">Glycoprotein</keyword>
<feature type="transmembrane region" description="Helical" evidence="9">
    <location>
        <begin position="403"/>
        <end position="425"/>
    </location>
</feature>
<dbReference type="PRINTS" id="PR00249">
    <property type="entry name" value="GPCRSECRETIN"/>
</dbReference>
<feature type="transmembrane region" description="Helical" evidence="9">
    <location>
        <begin position="360"/>
        <end position="383"/>
    </location>
</feature>
<evidence type="ECO:0000313" key="13">
    <source>
        <dbReference type="Proteomes" id="UP000694568"/>
    </source>
</evidence>
<organism evidence="12 13">
    <name type="scientific">Sander lucioperca</name>
    <name type="common">Pike-perch</name>
    <name type="synonym">Perca lucioperca</name>
    <dbReference type="NCBI Taxonomy" id="283035"/>
    <lineage>
        <taxon>Eukaryota</taxon>
        <taxon>Metazoa</taxon>
        <taxon>Chordata</taxon>
        <taxon>Craniata</taxon>
        <taxon>Vertebrata</taxon>
        <taxon>Euteleostomi</taxon>
        <taxon>Actinopterygii</taxon>
        <taxon>Neopterygii</taxon>
        <taxon>Teleostei</taxon>
        <taxon>Neoteleostei</taxon>
        <taxon>Acanthomorphata</taxon>
        <taxon>Eupercaria</taxon>
        <taxon>Perciformes</taxon>
        <taxon>Percoidei</taxon>
        <taxon>Percidae</taxon>
        <taxon>Luciopercinae</taxon>
        <taxon>Sander</taxon>
    </lineage>
</organism>
<dbReference type="Pfam" id="PF00002">
    <property type="entry name" value="7tm_2"/>
    <property type="match status" value="1"/>
</dbReference>
<dbReference type="PROSITE" id="PS50261">
    <property type="entry name" value="G_PROTEIN_RECEP_F2_4"/>
    <property type="match status" value="1"/>
</dbReference>
<dbReference type="InterPro" id="IPR000203">
    <property type="entry name" value="GPS"/>
</dbReference>
<dbReference type="PANTHER" id="PTHR45813:SF4">
    <property type="entry name" value="ADHESION G PROTEIN-COUPLED RECEPTOR F5"/>
    <property type="match status" value="1"/>
</dbReference>
<dbReference type="Gene3D" id="2.60.220.50">
    <property type="match status" value="1"/>
</dbReference>
<protein>
    <recommendedName>
        <fullName evidence="14">Adhesion G protein-coupled receptor F7</fullName>
    </recommendedName>
</protein>
<comment type="subcellular location">
    <subcellularLocation>
        <location evidence="1">Membrane</location>
        <topology evidence="1">Multi-pass membrane protein</topology>
    </subcellularLocation>
</comment>
<dbReference type="InterPro" id="IPR051587">
    <property type="entry name" value="Adhesion_GPCR"/>
</dbReference>
<dbReference type="GO" id="GO:0016020">
    <property type="term" value="C:membrane"/>
    <property type="evidence" value="ECO:0007669"/>
    <property type="project" value="UniProtKB-SubCell"/>
</dbReference>
<proteinExistence type="inferred from homology"/>
<dbReference type="GO" id="GO:0007189">
    <property type="term" value="P:adenylate cyclase-activating G protein-coupled receptor signaling pathway"/>
    <property type="evidence" value="ECO:0007669"/>
    <property type="project" value="TreeGrafter"/>
</dbReference>
<feature type="transmembrane region" description="Helical" evidence="9">
    <location>
        <begin position="316"/>
        <end position="340"/>
    </location>
</feature>
<dbReference type="PANTHER" id="PTHR45813">
    <property type="entry name" value="IG-LIKE DOMAIN-CONTAINING PROTEIN"/>
    <property type="match status" value="1"/>
</dbReference>
<feature type="transmembrane region" description="Helical" evidence="9">
    <location>
        <begin position="279"/>
        <end position="304"/>
    </location>
</feature>
<reference evidence="12" key="2">
    <citation type="submission" date="2025-09" db="UniProtKB">
        <authorList>
            <consortium name="Ensembl"/>
        </authorList>
    </citation>
    <scope>IDENTIFICATION</scope>
</reference>
<dbReference type="InterPro" id="IPR046338">
    <property type="entry name" value="GAIN_dom_sf"/>
</dbReference>
<feature type="domain" description="G-protein coupled receptors family 2 profile 2" evidence="11">
    <location>
        <begin position="201"/>
        <end position="460"/>
    </location>
</feature>
<evidence type="ECO:0008006" key="14">
    <source>
        <dbReference type="Google" id="ProtNLM"/>
    </source>
</evidence>
<evidence type="ECO:0000259" key="10">
    <source>
        <dbReference type="PROSITE" id="PS50221"/>
    </source>
</evidence>
<feature type="transmembrane region" description="Helical" evidence="9">
    <location>
        <begin position="437"/>
        <end position="459"/>
    </location>
</feature>
<dbReference type="InterPro" id="IPR008078">
    <property type="entry name" value="GPCR_2_Ig-hepta-like_rcpt"/>
</dbReference>
<dbReference type="SMART" id="SM00303">
    <property type="entry name" value="GPS"/>
    <property type="match status" value="1"/>
</dbReference>
<reference evidence="12" key="1">
    <citation type="submission" date="2025-08" db="UniProtKB">
        <authorList>
            <consortium name="Ensembl"/>
        </authorList>
    </citation>
    <scope>IDENTIFICATION</scope>
</reference>
<sequence length="507" mass="55610">ANINATVGILKNIANLSIPITETLMTVCELFCRGLHVSSPQILTNESFNIETPSILLNKTILTDNFDANFAFLNSSVGVVIPDSNGGNRSIAVLSFASMDNVLPPRDINNSSVNVINGRVVLVYSNGSVNNVSFTFAVKNDTLGNPKCVFWNFSLFDNIGGWDNKGCVLVRNIDKTVTCNCTHLTSFSILMSPYSPKSLALDIITYVGVSISMASLVICLIIEAVIWKKIRRNNTSYLRHVSIVNIALSLLIADIWFIIGVAISDDDETNIPACNAATFFIHFFYLALFFWMLASGLLLLYRTVNVFDGGLSKTSMLAFGFTLGYGAPLVIVIITIAVTAPNKTYIQTGVCWLNWYQSKALLSFVIPALVIVGINLVIVLVVIFKMLRRRSVGDAVQSAERHVLVVIARTLAVLTPVFGLTWGLGVGTMTSPDDQGIQIAFAFFNSLQGFFILVFGTLLDKKVCTLNKIINATLVFAHIFHELNSKIYVHKRPISLKYCSQICLSLC</sequence>
<dbReference type="Proteomes" id="UP000694568">
    <property type="component" value="Unplaced"/>
</dbReference>